<evidence type="ECO:0000313" key="1">
    <source>
        <dbReference type="EMBL" id="RII40968.1"/>
    </source>
</evidence>
<dbReference type="EMBL" id="QQXK01000043">
    <property type="protein sequence ID" value="RII40968.1"/>
    <property type="molecule type" value="Genomic_DNA"/>
</dbReference>
<accession>A0A399J692</accession>
<gene>
    <name evidence="1" type="ORF">DWB68_15070</name>
</gene>
<sequence length="248" mass="26898">MKAFDIIGELRRGSSRAYAEAADELEERALEVCAETLRRLHPDARRVVFSLNGGNLDPDRILDAGGNKVWSRAAERNPEAEDTFEEIGDILNDLGDGRFEYDENFERDGLSLDLLASSGTASWDELSSARQRFASVQALDSALALRGLAAHVQDVVPGAVGLSMYRVMGEVYATPRHAVAANDSAIQIPAEEMDAIGDMLVDESNSLHLGSREFATSGSDERGMGVVLNFERLPDNVRLLEMASAAGL</sequence>
<dbReference type="Proteomes" id="UP000265419">
    <property type="component" value="Unassembled WGS sequence"/>
</dbReference>
<reference evidence="1 2" key="1">
    <citation type="submission" date="2018-07" db="EMBL/GenBank/DDBJ databases">
        <title>Arthrobacter sp. nov., isolated from raw cow's milk with high bacterial count.</title>
        <authorList>
            <person name="Hahne J."/>
            <person name="Isele D."/>
            <person name="Lipski A."/>
        </authorList>
    </citation>
    <scope>NUCLEOTIDE SEQUENCE [LARGE SCALE GENOMIC DNA]</scope>
    <source>
        <strain evidence="1 2">JZ R-35</strain>
    </source>
</reference>
<dbReference type="AlphaFoldDB" id="A0A399J692"/>
<comment type="caution">
    <text evidence="1">The sequence shown here is derived from an EMBL/GenBank/DDBJ whole genome shotgun (WGS) entry which is preliminary data.</text>
</comment>
<name>A0A399J692_9MICC</name>
<proteinExistence type="predicted"/>
<dbReference type="RefSeq" id="WP_119425943.1">
    <property type="nucleotide sequence ID" value="NZ_QQXK01000043.1"/>
</dbReference>
<evidence type="ECO:0000313" key="2">
    <source>
        <dbReference type="Proteomes" id="UP000265419"/>
    </source>
</evidence>
<organism evidence="1 2">
    <name type="scientific">Galactobacter valiniphilus</name>
    <dbReference type="NCBI Taxonomy" id="2676122"/>
    <lineage>
        <taxon>Bacteria</taxon>
        <taxon>Bacillati</taxon>
        <taxon>Actinomycetota</taxon>
        <taxon>Actinomycetes</taxon>
        <taxon>Micrococcales</taxon>
        <taxon>Micrococcaceae</taxon>
        <taxon>Galactobacter</taxon>
    </lineage>
</organism>
<protein>
    <submittedName>
        <fullName evidence="1">Uncharacterized protein</fullName>
    </submittedName>
</protein>
<keyword evidence="2" id="KW-1185">Reference proteome</keyword>